<dbReference type="CDD" id="cd00173">
    <property type="entry name" value="SH2"/>
    <property type="match status" value="1"/>
</dbReference>
<protein>
    <recommendedName>
        <fullName evidence="3">SH2 domain-containing protein</fullName>
    </recommendedName>
</protein>
<evidence type="ECO:0000256" key="2">
    <source>
        <dbReference type="SAM" id="MobiDB-lite"/>
    </source>
</evidence>
<organism evidence="4">
    <name type="scientific">Pseudo-nitzschia australis</name>
    <dbReference type="NCBI Taxonomy" id="44445"/>
    <lineage>
        <taxon>Eukaryota</taxon>
        <taxon>Sar</taxon>
        <taxon>Stramenopiles</taxon>
        <taxon>Ochrophyta</taxon>
        <taxon>Bacillariophyta</taxon>
        <taxon>Bacillariophyceae</taxon>
        <taxon>Bacillariophycidae</taxon>
        <taxon>Bacillariales</taxon>
        <taxon>Bacillariaceae</taxon>
        <taxon>Pseudo-nitzschia</taxon>
    </lineage>
</organism>
<dbReference type="AlphaFoldDB" id="A0A7S4ACH1"/>
<proteinExistence type="predicted"/>
<reference evidence="4" key="1">
    <citation type="submission" date="2021-01" db="EMBL/GenBank/DDBJ databases">
        <authorList>
            <person name="Corre E."/>
            <person name="Pelletier E."/>
            <person name="Niang G."/>
            <person name="Scheremetjew M."/>
            <person name="Finn R."/>
            <person name="Kale V."/>
            <person name="Holt S."/>
            <person name="Cochrane G."/>
            <person name="Meng A."/>
            <person name="Brown T."/>
            <person name="Cohen L."/>
        </authorList>
    </citation>
    <scope>NUCLEOTIDE SEQUENCE</scope>
    <source>
        <strain evidence="4">10249 10 AB</strain>
    </source>
</reference>
<keyword evidence="1" id="KW-0727">SH2 domain</keyword>
<feature type="region of interest" description="Disordered" evidence="2">
    <location>
        <begin position="1"/>
        <end position="50"/>
    </location>
</feature>
<dbReference type="Gene3D" id="3.30.505.10">
    <property type="entry name" value="SH2 domain"/>
    <property type="match status" value="1"/>
</dbReference>
<sequence>MTSSIFDSFDPPPPPKQDKVSAPASGAMTSSIFDSFDPPPKQDKVSAPASGVMTSSIFDSFDPPPPPKQHKVSAPASGAMTSSIFDAYDRCTPAKGAYIFNDVKSAEESTARFSHKVADSSDDSFCETGELRLPPSLWIQWRKDLILDAASRRLVRELSTLCAPYYCDKFDEADFCEHPLITSEASQILQFHCDGEELIKEVCDVVEHVSKVSNLESNFVVERAIHLLHSPYQFYRTFYMVLFLLAIKRVELAEDVLRTASKSLIDTCYSNAFSNSHVTNGHCCVGHFSTLSSQKFAAYMSWQLELCLWIHRGGALPLSGLALNEAICAIRIGYFLASRNREFKVQEMLIRQPPDCLMDERAGRQLWSSLKIISGGGRRENKVIGTGNGSGGWEFLVDCRRAHATELLREKATGSFIIRPHQQDHGVFTISFKTNLIPSDKSETTNQVISGGSGVDSVSRPPQTSEPRPIKRDDVVQHAIIRLSDSGFRCGSFGPFGTLMDLLEAVSSSLPFDLRFDLPPTEGIIKEEGSKPSPNSAFLRKLGIEKTDFANKPKEDHYVHKLNEGAVGFEEHEESKVREGAVEDMQRKEMFGLFFELALLHGLRKQLSAVAVAKYDSDEWIDDGLDDVDSIGSISDASVEIGVEEEYAIASRIMRPLLIWCRMMEIEVGNFLAPSFNGMVLRDPFQSIALEESETGIEISTSGKSNKLDTGDYIIRRMMQSDSGVEFRTLRLGDGGENAMVMLFSKKEAVAWFLKTGVEMDEEDAVHRLNLMEEARVIEPVDLRLLAPKAYKKSTKRDEDDDTSKGEPSFACDVRYRLVDPWEVEPLENREAETKGASLGRECLLAFSLPRVASCCERQLESIGGLPLLELWTALKGNLSLTKSLATAQPPWERSAGGDLMLCDGINTEPSIYDNSIREHLYRNSLFESMKLPQRFVALIQVELLDLKNLTSPGGSLSLTVYSLLRLKRARSSAPLTSKARTLDSVSTDPVKLAKTSGPNAPASWGSLVRFRFPLPENTDIEGKCYDRDCESLFKGPPSVLQVAVYEKKFMSDTYLGGADVKLNGLGSGGQLEEWVPLKTESQGINWFARIRLTLRFELMCLAPNDQSTDGFEQLAPSVGRMRIQQLCSVGGAQFDLKQSVSTPDILSYFESYFETD</sequence>
<feature type="region of interest" description="Disordered" evidence="2">
    <location>
        <begin position="443"/>
        <end position="469"/>
    </location>
</feature>
<gene>
    <name evidence="4" type="ORF">PAUS00366_LOCUS3812</name>
</gene>
<name>A0A7S4ACH1_9STRA</name>
<dbReference type="SUPFAM" id="SSF49562">
    <property type="entry name" value="C2 domain (Calcium/lipid-binding domain, CaLB)"/>
    <property type="match status" value="1"/>
</dbReference>
<dbReference type="SUPFAM" id="SSF55550">
    <property type="entry name" value="SH2 domain"/>
    <property type="match status" value="1"/>
</dbReference>
<feature type="region of interest" description="Disordered" evidence="2">
    <location>
        <begin position="55"/>
        <end position="74"/>
    </location>
</feature>
<dbReference type="InterPro" id="IPR035892">
    <property type="entry name" value="C2_domain_sf"/>
</dbReference>
<accession>A0A7S4ACH1</accession>
<dbReference type="PROSITE" id="PS50001">
    <property type="entry name" value="SH2"/>
    <property type="match status" value="1"/>
</dbReference>
<evidence type="ECO:0000313" key="4">
    <source>
        <dbReference type="EMBL" id="CAE0711085.1"/>
    </source>
</evidence>
<evidence type="ECO:0000256" key="1">
    <source>
        <dbReference type="PROSITE-ProRule" id="PRU00191"/>
    </source>
</evidence>
<dbReference type="InterPro" id="IPR036860">
    <property type="entry name" value="SH2_dom_sf"/>
</dbReference>
<dbReference type="InterPro" id="IPR000980">
    <property type="entry name" value="SH2"/>
</dbReference>
<evidence type="ECO:0000259" key="3">
    <source>
        <dbReference type="PROSITE" id="PS50001"/>
    </source>
</evidence>
<feature type="domain" description="SH2" evidence="3">
    <location>
        <begin position="393"/>
        <end position="504"/>
    </location>
</feature>
<dbReference type="EMBL" id="HBIX01004819">
    <property type="protein sequence ID" value="CAE0711085.1"/>
    <property type="molecule type" value="Transcribed_RNA"/>
</dbReference>